<sequence>MSVSSLIESEARSEGTCDQHQHEEATQQRGHAHCCRLEAQRLTELAALEEQERERIRKQ</sequence>
<dbReference type="KEGG" id="hti:HTIA_p3042"/>
<evidence type="ECO:0000313" key="2">
    <source>
        <dbReference type="EMBL" id="CCQ35144.1"/>
    </source>
</evidence>
<feature type="region of interest" description="Disordered" evidence="1">
    <location>
        <begin position="1"/>
        <end position="32"/>
    </location>
</feature>
<keyword evidence="3" id="KW-1185">Reference proteome</keyword>
<dbReference type="Proteomes" id="UP000015381">
    <property type="component" value="Plasmid pHTIA"/>
</dbReference>
<proteinExistence type="predicted"/>
<evidence type="ECO:0000313" key="3">
    <source>
        <dbReference type="Proteomes" id="UP000015381"/>
    </source>
</evidence>
<evidence type="ECO:0000256" key="1">
    <source>
        <dbReference type="SAM" id="MobiDB-lite"/>
    </source>
</evidence>
<gene>
    <name evidence="2" type="ORF">HTIA_p3042</name>
</gene>
<keyword evidence="2" id="KW-0614">Plasmid</keyword>
<geneLocation type="plasmid" evidence="2 3">
    <name>pHTIA</name>
</geneLocation>
<accession>S6CVH2</accession>
<reference evidence="2 3" key="1">
    <citation type="journal article" date="2014" name="Environ. Microbiol.">
        <title>Halorhabdus tiamatea: proteogenomics and glycosidase activity measurements identify the first cultivated euryarchaeon from a deep-sea anoxic brine lake as potential polysaccharide degrader.</title>
        <authorList>
            <person name="Werner J."/>
            <person name="Ferrer M."/>
            <person name="Michel G."/>
            <person name="Mann A.J."/>
            <person name="Huang S."/>
            <person name="Juarez S."/>
            <person name="Ciordia S."/>
            <person name="Albar J.P."/>
            <person name="Alcaide M."/>
            <person name="La Cono V."/>
            <person name="Yakimov M.M."/>
            <person name="Antunes A."/>
            <person name="Taborda M."/>
            <person name="Da Costa M.S."/>
            <person name="Amann R.I."/>
            <person name="Gloeckner F.O."/>
            <person name="Golyshina O.V."/>
            <person name="Golyshin P.N."/>
            <person name="Teeling H."/>
        </authorList>
    </citation>
    <scope>NUCLEOTIDE SEQUENCE [LARGE SCALE GENOMIC DNA]</scope>
    <source>
        <strain evidence="3">SARL4B</strain>
        <plasmid evidence="2">pHTIA</plasmid>
    </source>
</reference>
<name>S6CVH2_9EURY</name>
<organism evidence="2 3">
    <name type="scientific">Halorhabdus tiamatea SARL4B</name>
    <dbReference type="NCBI Taxonomy" id="1033806"/>
    <lineage>
        <taxon>Archaea</taxon>
        <taxon>Methanobacteriati</taxon>
        <taxon>Methanobacteriota</taxon>
        <taxon>Stenosarchaea group</taxon>
        <taxon>Halobacteria</taxon>
        <taxon>Halobacteriales</taxon>
        <taxon>Haloarculaceae</taxon>
        <taxon>Halorhabdus</taxon>
    </lineage>
</organism>
<dbReference type="EMBL" id="HF571521">
    <property type="protein sequence ID" value="CCQ35144.1"/>
    <property type="molecule type" value="Genomic_DNA"/>
</dbReference>
<dbReference type="AlphaFoldDB" id="S6CVH2"/>
<dbReference type="HOGENOM" id="CLU_2949220_0_0_2"/>
<feature type="compositionally biased region" description="Basic and acidic residues" evidence="1">
    <location>
        <begin position="9"/>
        <end position="26"/>
    </location>
</feature>
<protein>
    <submittedName>
        <fullName evidence="2">Uncharacterized protein</fullName>
    </submittedName>
</protein>